<evidence type="ECO:0000256" key="1">
    <source>
        <dbReference type="SAM" id="Coils"/>
    </source>
</evidence>
<evidence type="ECO:0000256" key="2">
    <source>
        <dbReference type="SAM" id="MobiDB-lite"/>
    </source>
</evidence>
<evidence type="ECO:0000313" key="3">
    <source>
        <dbReference type="Proteomes" id="UP000504615"/>
    </source>
</evidence>
<name>A0A6I9WZG0_9HYME</name>
<organism evidence="3 4">
    <name type="scientific">Pogonomyrmex barbatus</name>
    <name type="common">red harvester ant</name>
    <dbReference type="NCBI Taxonomy" id="144034"/>
    <lineage>
        <taxon>Eukaryota</taxon>
        <taxon>Metazoa</taxon>
        <taxon>Ecdysozoa</taxon>
        <taxon>Arthropoda</taxon>
        <taxon>Hexapoda</taxon>
        <taxon>Insecta</taxon>
        <taxon>Pterygota</taxon>
        <taxon>Neoptera</taxon>
        <taxon>Endopterygota</taxon>
        <taxon>Hymenoptera</taxon>
        <taxon>Apocrita</taxon>
        <taxon>Aculeata</taxon>
        <taxon>Formicoidea</taxon>
        <taxon>Formicidae</taxon>
        <taxon>Myrmicinae</taxon>
        <taxon>Pogonomyrmex</taxon>
    </lineage>
</organism>
<evidence type="ECO:0000313" key="5">
    <source>
        <dbReference type="RefSeq" id="XP_011648278.1"/>
    </source>
</evidence>
<feature type="compositionally biased region" description="Basic and acidic residues" evidence="2">
    <location>
        <begin position="431"/>
        <end position="461"/>
    </location>
</feature>
<feature type="region of interest" description="Disordered" evidence="2">
    <location>
        <begin position="423"/>
        <end position="497"/>
    </location>
</feature>
<protein>
    <submittedName>
        <fullName evidence="4 5">Protein Spindly-like</fullName>
    </submittedName>
</protein>
<keyword evidence="1" id="KW-0175">Coiled coil</keyword>
<reference evidence="4 5" key="1">
    <citation type="submission" date="2025-04" db="UniProtKB">
        <authorList>
            <consortium name="RefSeq"/>
        </authorList>
    </citation>
    <scope>IDENTIFICATION</scope>
</reference>
<proteinExistence type="predicted"/>
<gene>
    <name evidence="4 5" type="primary">LOC105434296</name>
</gene>
<dbReference type="GeneID" id="105434296"/>
<dbReference type="OrthoDB" id="2121607at2759"/>
<dbReference type="Proteomes" id="UP000504615">
    <property type="component" value="Unplaced"/>
</dbReference>
<keyword evidence="3" id="KW-1185">Reference proteome</keyword>
<feature type="coiled-coil region" evidence="1">
    <location>
        <begin position="247"/>
        <end position="360"/>
    </location>
</feature>
<dbReference type="KEGG" id="pbar:105434296"/>
<dbReference type="RefSeq" id="XP_011648277.1">
    <property type="nucleotide sequence ID" value="XM_011649975.1"/>
</dbReference>
<evidence type="ECO:0000313" key="4">
    <source>
        <dbReference type="RefSeq" id="XP_011648277.1"/>
    </source>
</evidence>
<dbReference type="CTD" id="33578"/>
<dbReference type="AlphaFoldDB" id="A0A6I9WZG0"/>
<accession>A0A6I9WZG0</accession>
<sequence>MSELYDKSTNDTKMEEHLEESSISQDDYKKLKQENECYRQELYVLRLKLEAGEAVRRDLQESVETAESQLSQYIAKTESMLAQKEEKHRAEKKEYENHIADLEANKVQSTLEIKQLHEELRKYKDLTNEQPNCLTSMDDTLLLQYEEKIKELTLLLQNEEKKREPMENRLAFVEARYKELKESFTLTLDQLQEKSNGLESARESITILTTKLVESQLSNIIPASDTCKGNSLFAEVEDNRLMLLDKMKSLQSKYKEKKRTLNAKMTEIKLLKAEKAVMARKWESDAIDTLQENTDLLNKYKSRVSELENKLKKIKKDNVEEIQSTDDAFNYAQTLLAAKKKEMKELYEKIEKQAMQILRQEEVNHNVSKELRHWRSKAMSLEAQIQAIKMHLEMEQANDDNKALLEAIENCKISDNVNFEKTCDSKSTCDMPKDNKHQENLTESSKKSAADSTNEQKESNKKVLHFAMNTKDTESKPLKKQSKQYDYPIVSITDDDS</sequence>
<dbReference type="RefSeq" id="XP_011648278.1">
    <property type="nucleotide sequence ID" value="XM_011649976.1"/>
</dbReference>
<feature type="region of interest" description="Disordered" evidence="2">
    <location>
        <begin position="1"/>
        <end position="25"/>
    </location>
</feature>